<dbReference type="RefSeq" id="WP_064727862.1">
    <property type="nucleotide sequence ID" value="NZ_BMRX01000005.1"/>
</dbReference>
<dbReference type="Proteomes" id="UP000078468">
    <property type="component" value="Chromosome"/>
</dbReference>
<dbReference type="EMBL" id="CP015866">
    <property type="protein sequence ID" value="ANJ07482.1"/>
    <property type="molecule type" value="Genomic_DNA"/>
</dbReference>
<dbReference type="KEGG" id="spav:Spa2297_11000"/>
<accession>A0A191UXT1</accession>
<dbReference type="InterPro" id="IPR054284">
    <property type="entry name" value="DUF7019"/>
</dbReference>
<evidence type="ECO:0000313" key="1">
    <source>
        <dbReference type="EMBL" id="ANJ07482.1"/>
    </source>
</evidence>
<organism evidence="1 2">
    <name type="scientific">Streptomyces parvulus</name>
    <dbReference type="NCBI Taxonomy" id="146923"/>
    <lineage>
        <taxon>Bacteria</taxon>
        <taxon>Bacillati</taxon>
        <taxon>Actinomycetota</taxon>
        <taxon>Actinomycetes</taxon>
        <taxon>Kitasatosporales</taxon>
        <taxon>Streptomycetaceae</taxon>
        <taxon>Streptomyces</taxon>
    </lineage>
</organism>
<dbReference type="AlphaFoldDB" id="A0A191UXT1"/>
<name>A0A191UXT1_9ACTN</name>
<gene>
    <name evidence="1" type="ORF">Spa2297_11000</name>
</gene>
<sequence>MAWKASGARRCRGTPGGAVKELLYLSEAKLGEFFSGDKAHFTDRAVETEVSALGAGLRVAVGETPTGEAGLGQKLEQVLAHVRGKCDAHTSLPASCESLAPHDWLEFAGFFRHGARLRDWGLDDRGVYTFTSFEDPPCVMGRGGDACAGVQVILCGSRRHVLAQSDASPTRMGSGSDWLHDLAADLAEREAQGDTSLPETLHATSRRDKEFAARSAYDMLLTTYEGPAYLHGHARVLCNFPPDVWQHRLIVATPLYVEAVQRPRRGGVELGAGNRASMPWRQRLPRLWRRNAIDGS</sequence>
<reference evidence="1 2" key="1">
    <citation type="submission" date="2016-05" db="EMBL/GenBank/DDBJ databases">
        <title>Non-Contiguous Finished Genome Sequence of Streptomyces parvulus 2297 Integrated Site-Specifically with Actinophage R4.</title>
        <authorList>
            <person name="Nishizawa T."/>
            <person name="Miura T."/>
            <person name="Harada C."/>
            <person name="Guo Y."/>
            <person name="Narisawa K."/>
            <person name="Ohta H."/>
            <person name="Takahashi H."/>
            <person name="Shirai M."/>
        </authorList>
    </citation>
    <scope>NUCLEOTIDE SEQUENCE [LARGE SCALE GENOMIC DNA]</scope>
    <source>
        <strain evidence="1 2">2297</strain>
    </source>
</reference>
<evidence type="ECO:0000313" key="2">
    <source>
        <dbReference type="Proteomes" id="UP000078468"/>
    </source>
</evidence>
<dbReference type="NCBIfam" id="NF040893">
    <property type="entry name" value="SAVMC3_10250"/>
    <property type="match status" value="1"/>
</dbReference>
<dbReference type="GeneID" id="98910546"/>
<protein>
    <submittedName>
        <fullName evidence="1">Uncharacterized protein</fullName>
    </submittedName>
</protein>
<proteinExistence type="predicted"/>